<dbReference type="FunFam" id="4.10.280.10:FF:000002">
    <property type="entry name" value="Basic helix-loop-helix transcription factor"/>
    <property type="match status" value="1"/>
</dbReference>
<dbReference type="FunCoup" id="A0A1U7ZMH9">
    <property type="interactions" value="116"/>
</dbReference>
<evidence type="ECO:0000256" key="4">
    <source>
        <dbReference type="ARBA" id="ARBA00023242"/>
    </source>
</evidence>
<dbReference type="Gene3D" id="4.10.280.10">
    <property type="entry name" value="Helix-loop-helix DNA-binding domain"/>
    <property type="match status" value="1"/>
</dbReference>
<accession>A0A1U7ZMH9</accession>
<dbReference type="PANTHER" id="PTHR12565:SF184">
    <property type="entry name" value="BHLH TRANSCRIPTION FACTOR"/>
    <property type="match status" value="1"/>
</dbReference>
<dbReference type="GeneID" id="104591828"/>
<evidence type="ECO:0000256" key="5">
    <source>
        <dbReference type="SAM" id="MobiDB-lite"/>
    </source>
</evidence>
<evidence type="ECO:0000313" key="6">
    <source>
        <dbReference type="Proteomes" id="UP000189703"/>
    </source>
</evidence>
<feature type="compositionally biased region" description="Basic and acidic residues" evidence="5">
    <location>
        <begin position="139"/>
        <end position="157"/>
    </location>
</feature>
<dbReference type="PROSITE" id="PS50888">
    <property type="entry name" value="BHLH"/>
    <property type="match status" value="1"/>
</dbReference>
<protein>
    <submittedName>
        <fullName evidence="7">Transcription factor bHLH137-like</fullName>
    </submittedName>
</protein>
<dbReference type="CDD" id="cd18919">
    <property type="entry name" value="bHLH_AtBPE_like"/>
    <property type="match status" value="1"/>
</dbReference>
<evidence type="ECO:0000256" key="1">
    <source>
        <dbReference type="ARBA" id="ARBA00004123"/>
    </source>
</evidence>
<dbReference type="PANTHER" id="PTHR12565">
    <property type="entry name" value="STEROL REGULATORY ELEMENT-BINDING PROTEIN"/>
    <property type="match status" value="1"/>
</dbReference>
<dbReference type="KEGG" id="nnu:104591828"/>
<dbReference type="STRING" id="4432.A0A1U7ZMH9"/>
<name>A0A1U7ZMH9_NELNU</name>
<proteinExistence type="predicted"/>
<dbReference type="GO" id="GO:0046983">
    <property type="term" value="F:protein dimerization activity"/>
    <property type="evidence" value="ECO:0007669"/>
    <property type="project" value="InterPro"/>
</dbReference>
<dbReference type="Pfam" id="PF00010">
    <property type="entry name" value="HLH"/>
    <property type="match status" value="1"/>
</dbReference>
<organism evidence="6 7">
    <name type="scientific">Nelumbo nucifera</name>
    <name type="common">Sacred lotus</name>
    <dbReference type="NCBI Taxonomy" id="4432"/>
    <lineage>
        <taxon>Eukaryota</taxon>
        <taxon>Viridiplantae</taxon>
        <taxon>Streptophyta</taxon>
        <taxon>Embryophyta</taxon>
        <taxon>Tracheophyta</taxon>
        <taxon>Spermatophyta</taxon>
        <taxon>Magnoliopsida</taxon>
        <taxon>Proteales</taxon>
        <taxon>Nelumbonaceae</taxon>
        <taxon>Nelumbo</taxon>
    </lineage>
</organism>
<dbReference type="InterPro" id="IPR024097">
    <property type="entry name" value="bHLH_ZIP_TF"/>
</dbReference>
<feature type="region of interest" description="Disordered" evidence="5">
    <location>
        <begin position="85"/>
        <end position="182"/>
    </location>
</feature>
<gene>
    <name evidence="7" type="primary">LOC104591828</name>
</gene>
<sequence>METFSYQDPFFLLDSVILPNTPIKTPGSFEFRDINTTYFPRFPLQPLHEVSVDAGSSAVERRNAFRIDTENSVCGKQKTYSSSKVVRVESGDQVIQTETQKMDKKRRKNRDGFSSNSAQSKDVEEGKRKRQRKCNSASKKTEEKTKCDKNDEKKVAEEPPTSYVHVRARRGQATDSHSLAERARREKISERMKMLQGLVPGCDKITGKALMLDEIINYVQSLQYEVEFLSMKLASACPVFYDFGADLDISLPKPENPSSQTLPLSSEQAQVCCSTQPTTFVAATTTLDTTNNYLILDSSVDCLLQPGQKLNAHVFSQGNGNSLWDDAENQIQKFTTQPGFNTFRCFQQD</sequence>
<dbReference type="AlphaFoldDB" id="A0A1U7ZMH9"/>
<dbReference type="GO" id="GO:0005634">
    <property type="term" value="C:nucleus"/>
    <property type="evidence" value="ECO:0000318"/>
    <property type="project" value="GO_Central"/>
</dbReference>
<dbReference type="Proteomes" id="UP000189703">
    <property type="component" value="Unplaced"/>
</dbReference>
<evidence type="ECO:0000313" key="7">
    <source>
        <dbReference type="RefSeq" id="XP_010249180.1"/>
    </source>
</evidence>
<dbReference type="OrthoDB" id="1928604at2759"/>
<keyword evidence="3" id="KW-0804">Transcription</keyword>
<dbReference type="InterPro" id="IPR036638">
    <property type="entry name" value="HLH_DNA-bd_sf"/>
</dbReference>
<dbReference type="SUPFAM" id="SSF47459">
    <property type="entry name" value="HLH, helix-loop-helix DNA-binding domain"/>
    <property type="match status" value="1"/>
</dbReference>
<dbReference type="SMART" id="SM00353">
    <property type="entry name" value="HLH"/>
    <property type="match status" value="1"/>
</dbReference>
<dbReference type="GO" id="GO:0003700">
    <property type="term" value="F:DNA-binding transcription factor activity"/>
    <property type="evidence" value="ECO:0000318"/>
    <property type="project" value="GO_Central"/>
</dbReference>
<dbReference type="RefSeq" id="XP_010249180.1">
    <property type="nucleotide sequence ID" value="XM_010250878.2"/>
</dbReference>
<dbReference type="OMA" id="ESYHNIC"/>
<reference evidence="7" key="1">
    <citation type="submission" date="2025-08" db="UniProtKB">
        <authorList>
            <consortium name="RefSeq"/>
        </authorList>
    </citation>
    <scope>IDENTIFICATION</scope>
</reference>
<keyword evidence="2" id="KW-0805">Transcription regulation</keyword>
<keyword evidence="6" id="KW-1185">Reference proteome</keyword>
<evidence type="ECO:0000256" key="3">
    <source>
        <dbReference type="ARBA" id="ARBA00023163"/>
    </source>
</evidence>
<dbReference type="InterPro" id="IPR011598">
    <property type="entry name" value="bHLH_dom"/>
</dbReference>
<evidence type="ECO:0000256" key="2">
    <source>
        <dbReference type="ARBA" id="ARBA00023015"/>
    </source>
</evidence>
<comment type="subcellular location">
    <subcellularLocation>
        <location evidence="1">Nucleus</location>
    </subcellularLocation>
</comment>
<keyword evidence="4" id="KW-0539">Nucleus</keyword>
<dbReference type="eggNOG" id="ENOG502R2X6">
    <property type="taxonomic scope" value="Eukaryota"/>
</dbReference>